<evidence type="ECO:0000256" key="3">
    <source>
        <dbReference type="SAM" id="Coils"/>
    </source>
</evidence>
<dbReference type="PANTHER" id="PTHR45911:SF4">
    <property type="entry name" value="MULTIPLE C2 AND TRANSMEMBRANE DOMAIN-CONTAINING PROTEIN"/>
    <property type="match status" value="1"/>
</dbReference>
<dbReference type="PROSITE" id="PS50004">
    <property type="entry name" value="C2"/>
    <property type="match status" value="3"/>
</dbReference>
<feature type="compositionally biased region" description="Basic and acidic residues" evidence="4">
    <location>
        <begin position="609"/>
        <end position="631"/>
    </location>
</feature>
<keyword evidence="3" id="KW-0175">Coiled coil</keyword>
<dbReference type="InterPro" id="IPR000008">
    <property type="entry name" value="C2_dom"/>
</dbReference>
<feature type="compositionally biased region" description="Basic and acidic residues" evidence="4">
    <location>
        <begin position="1605"/>
        <end position="1614"/>
    </location>
</feature>
<dbReference type="GO" id="GO:0005509">
    <property type="term" value="F:calcium ion binding"/>
    <property type="evidence" value="ECO:0007669"/>
    <property type="project" value="TreeGrafter"/>
</dbReference>
<evidence type="ECO:0000313" key="8">
    <source>
        <dbReference type="Proteomes" id="UP000709295"/>
    </source>
</evidence>
<reference evidence="7" key="1">
    <citation type="submission" date="2021-01" db="EMBL/GenBank/DDBJ databases">
        <title>Phytophthora aleatoria, a newly-described species from Pinus radiata is distinct from Phytophthora cactorum isolates based on comparative genomics.</title>
        <authorList>
            <person name="Mcdougal R."/>
            <person name="Panda P."/>
            <person name="Williams N."/>
            <person name="Studholme D.J."/>
        </authorList>
    </citation>
    <scope>NUCLEOTIDE SEQUENCE</scope>
    <source>
        <strain evidence="7">NZFS 4037</strain>
    </source>
</reference>
<keyword evidence="8" id="KW-1185">Reference proteome</keyword>
<gene>
    <name evidence="7" type="ORF">JG688_00007554</name>
</gene>
<dbReference type="SMART" id="SM00233">
    <property type="entry name" value="PH"/>
    <property type="match status" value="1"/>
</dbReference>
<evidence type="ECO:0000259" key="5">
    <source>
        <dbReference type="PROSITE" id="PS50003"/>
    </source>
</evidence>
<dbReference type="PANTHER" id="PTHR45911">
    <property type="entry name" value="C2 DOMAIN-CONTAINING PROTEIN"/>
    <property type="match status" value="1"/>
</dbReference>
<dbReference type="PROSITE" id="PS50003">
    <property type="entry name" value="PH_DOMAIN"/>
    <property type="match status" value="1"/>
</dbReference>
<dbReference type="InterPro" id="IPR001849">
    <property type="entry name" value="PH_domain"/>
</dbReference>
<feature type="region of interest" description="Disordered" evidence="4">
    <location>
        <begin position="108"/>
        <end position="135"/>
    </location>
</feature>
<feature type="compositionally biased region" description="Low complexity" evidence="4">
    <location>
        <begin position="2533"/>
        <end position="2543"/>
    </location>
</feature>
<keyword evidence="2" id="KW-0106">Calcium</keyword>
<dbReference type="CDD" id="cd04508">
    <property type="entry name" value="Tudor_SF"/>
    <property type="match status" value="1"/>
</dbReference>
<accession>A0A8J5M5I0</accession>
<dbReference type="GO" id="GO:0016020">
    <property type="term" value="C:membrane"/>
    <property type="evidence" value="ECO:0007669"/>
    <property type="project" value="TreeGrafter"/>
</dbReference>
<proteinExistence type="predicted"/>
<feature type="coiled-coil region" evidence="3">
    <location>
        <begin position="4056"/>
        <end position="4083"/>
    </location>
</feature>
<feature type="domain" description="PH" evidence="5">
    <location>
        <begin position="5"/>
        <end position="105"/>
    </location>
</feature>
<feature type="domain" description="C2" evidence="6">
    <location>
        <begin position="120"/>
        <end position="254"/>
    </location>
</feature>
<feature type="compositionally biased region" description="Pro residues" evidence="4">
    <location>
        <begin position="114"/>
        <end position="135"/>
    </location>
</feature>
<feature type="region of interest" description="Disordered" evidence="4">
    <location>
        <begin position="3415"/>
        <end position="3470"/>
    </location>
</feature>
<feature type="region of interest" description="Disordered" evidence="4">
    <location>
        <begin position="607"/>
        <end position="631"/>
    </location>
</feature>
<dbReference type="Pfam" id="PF00169">
    <property type="entry name" value="PH"/>
    <property type="match status" value="1"/>
</dbReference>
<keyword evidence="1" id="KW-0479">Metal-binding</keyword>
<organism evidence="7 8">
    <name type="scientific">Phytophthora aleatoria</name>
    <dbReference type="NCBI Taxonomy" id="2496075"/>
    <lineage>
        <taxon>Eukaryota</taxon>
        <taxon>Sar</taxon>
        <taxon>Stramenopiles</taxon>
        <taxon>Oomycota</taxon>
        <taxon>Peronosporomycetes</taxon>
        <taxon>Peronosporales</taxon>
        <taxon>Peronosporaceae</taxon>
        <taxon>Phytophthora</taxon>
    </lineage>
</organism>
<name>A0A8J5M5I0_9STRA</name>
<feature type="domain" description="C2" evidence="6">
    <location>
        <begin position="2063"/>
        <end position="2187"/>
    </location>
</feature>
<protein>
    <submittedName>
        <fullName evidence="7">Uncharacterized protein</fullName>
    </submittedName>
</protein>
<dbReference type="EMBL" id="JAENGY010000366">
    <property type="protein sequence ID" value="KAG6964766.1"/>
    <property type="molecule type" value="Genomic_DNA"/>
</dbReference>
<dbReference type="Proteomes" id="UP000709295">
    <property type="component" value="Unassembled WGS sequence"/>
</dbReference>
<evidence type="ECO:0000313" key="7">
    <source>
        <dbReference type="EMBL" id="KAG6964766.1"/>
    </source>
</evidence>
<evidence type="ECO:0000256" key="1">
    <source>
        <dbReference type="ARBA" id="ARBA00022723"/>
    </source>
</evidence>
<evidence type="ECO:0000259" key="6">
    <source>
        <dbReference type="PROSITE" id="PS50004"/>
    </source>
</evidence>
<evidence type="ECO:0000256" key="2">
    <source>
        <dbReference type="ARBA" id="ARBA00022837"/>
    </source>
</evidence>
<comment type="caution">
    <text evidence="7">The sequence shown here is derived from an EMBL/GenBank/DDBJ whole genome shotgun (WGS) entry which is preliminary data.</text>
</comment>
<evidence type="ECO:0000256" key="4">
    <source>
        <dbReference type="SAM" id="MobiDB-lite"/>
    </source>
</evidence>
<feature type="compositionally biased region" description="Basic and acidic residues" evidence="4">
    <location>
        <begin position="3415"/>
        <end position="3424"/>
    </location>
</feature>
<feature type="compositionally biased region" description="Polar residues" evidence="4">
    <location>
        <begin position="2516"/>
        <end position="2525"/>
    </location>
</feature>
<feature type="region of interest" description="Disordered" evidence="4">
    <location>
        <begin position="1597"/>
        <end position="1621"/>
    </location>
</feature>
<feature type="compositionally biased region" description="Low complexity" evidence="4">
    <location>
        <begin position="3437"/>
        <end position="3460"/>
    </location>
</feature>
<sequence>MSDQRYIKEGWLQKRSRPGKLVGNWRRRYFRLTSTELAYYKSPQEAAPRRRYELTLDSSVLRTNDQGYTLCIAFQAAPGQTSLYMQADNEEEKDEWVTAIYNAYRRTPDVAQQPPAPEMPKVTAPPQPRSPPAPPSRIILKLVVEEARKLKAADMNGKSDPYCVVKLIGKDGETIDIEEKRTDVISATLEPVWNAPFEIGRVVDLNSVKAVRFDLKDHDTFQRHDSLGSVEVPFSRFRMSPASTAQSERIDEWFRVELPKKTGFSSSPRHKDSIKDKEHVVKDWGELHVRMSISGPNLVDFFHNSELDFVSTSPVATVSNEHTDNRLEVTVLAARNLISADVNDSSDPYCELTLLDDHGRPIPGEFATTATMHPSLKVRIVDYGKTNRKDPLGFVLISLDQLSAHKWTDWHALQPEESMSTRENLGEIQLKIWLIGERRGEHARRLKIDKELHLKAHSQSIEQLEYENAQFEMHDAACKLDGARIPCAVTDYQARDPRFYGINGCIHYLNTQIPRAHQEKTSTDEGFQARTGLEGHALLEVTVVQASELKQNQKQAGGTGSTATPYAVIELDPSVCVEECKRTSAPLSPQKSKRIAASEARNTMFSKRTQAEVSKDRTKLAKNDMRSEKSLDVNPDIPVLKVEIRTGHGLSPADMNGYSDPYCTLSITDRTTGKAIEAEKKRTAVISKTLNPVWANENFMFGNNVSLSEAKSLLIHVKDHNNIGRSTPLGRVEIPLYDLCRESVDSTSISSKEVVKKYELKPEPWMKKHAKELGELCIKTEVVGNATALAELLQRMSNVPMEKSLSFSDIQNKASIEMSMSTQAFDGTELEGEKTEILQLGAPIRTSSSKVLGSSNTATWREETFSLSLSYPGIFSDAKYPSIDTQLLQLRVHEAQNLLISGAAGDRTSIGSTPAEVDAVEGSTKNRAQDSNQRQRNAANVYFTVVPVRRDGTLEDAERIQSLTVYNARDPSWPVQEFVFGKIKDISNVSYLSLHLYERDVESNQETVLSNLLTDKEKKLDVCLKRFQLHKLSPSGEVEDDDFELLQFGQQVLAFRGGEDGGRFYPARIQRYIPFPSDEYEVRFDDEINTIDELRNLISLDVEGVVQAERINGRLDVAVDIEVSASANSVKRSSRYVVKPTQLVPVNSLTGNVEKLMARRLDMMKEGNERWAKMQHMISGIVIDVLSASDLVVPVIKDGKVQKMKHLDKNDNLTCRVTLLGKPMQKGPNLCYFNDRGELFTRETMSKSTWEWKTDKQLEATIGVQNEAADHETVASEGEKENGIVLFQNHSLVIGRVEKISHRDTNDKSTDAKEAKVEYRYQPVDPSEAKVGHQILEQTSSILIQVNAKVKVEKHAEMGSKKKSEAKDAELVDVTLGFAKIDLAMLRNKQQTLRLQIVPPKSANVPYYKAVGSLFVRITTSSDDYKMKQVRSTARAEDPEQPRLFELSAWYENQLQLEAQSSSQFTRGMTWIERRQILRTSLSPTENAQIDALHTVLVIIMKRIVRILREIQQFEAFETLSVEEMRKSRLVHTVNAIPGSSKSSQENEQTQQITTKEARSYAKKLTEYCDGFLGMHTMLSNVLLAVKDWKNSLKPPVAENPSDLTARKTEKDSVESPEEQGSSQVVENILWDWKYCLFVPSRKHLYIYEKETSTAPMAFIDVASAACKIAYNFSNDVKGGWMDIVNPTVCVRKPNSKDFVAVTPEILNKMTKTRTNGDKAIEVKTSSTQKWIQALARSGVCVDMRPGQEVLMKRLNPIILQQKCNKHATEFDPNDLEGSFQRLLNRLFGHDKGLSRQDHEKEIRELRAQVRSELKKAGSEGDTVMAYYGKGKNRRSRPVNSGNFKNDSLYSGRILRIRTPFTDEKYQFKTTYDMTDTNEVPTELSKLLAKYKVTDKASWLSLPKSQRDMFLLYDVEYSHANERITEEGLMRGHIRTNEGDLDPQKVSEKCADLNILFKATDLENCVSRMVKHRYRYKPLGVLKIHTKMISPHRTLDAWYPLAPASEMLQRTNLGQIRVEMKLVQKREVTRSAKLPSIPEDVKIEETTPQLQDKNTLLPQGKDVKGKLPFAVGKEPSFVKVSILEGRSLPVADMFTSDPFVEIVLVGEDSKERDTSLKTDIKMKTLNPKWENQEFLLGKTEKTKLSDKKAVLLRVMDYDAASANDPLGCVTIEFQRSETGYIRVVLTDRDSKETVTLTFDLNLVGILRADRVRRLLADTFRLVGLAFDSRTFNHNGGRFNLEQLNKDVEIFLWENCQANLIPGRNVAEELLAQIRIMSQASKLHWKVTPQLLGYVFELVLLSGDNDRLSYANTVALDAVLNRWSRVLAQVTEAKDYLTGNFHGKKTPRVIEALFTECEWTGFNVMTLSGEDNRTSGVVASTNTQERFSPFCIDDRVTVKLPFFKHAGVVADTQLRGGEFVAARIVKECGAGLFNVKICAESQEILQERLGKLKEYDNTKHPESPYLVEYLDGLEPREEWRTHRSMSSIVLQVDGELLKSQLQNEDFVQISEEHIVTTEPNSTTSVSRMDDTKTDSSSTIITGKTRPGKITHSYGDTRFNTKSKGGEAEVDVPSGSIQFDKLHVKVFEASNMKFKEKMGGEGLQVEVVVISSDFNKHMTVNSGKKITTPFGLEISSTGEILPDIYPKYSTFTLMYDSTQVAKRTSDASVSWKVKNGSPHVEFKYPVIDMDRVSEVRLVVRDKKSQTQVGIVTIPMGSINISRSVNGTDKAKDEPIYSVQRDGSDGKRAVVGTLSLSVERIQKYSVNDEVYAKQLETSMDFWTICPKELLKMTLEQHESKLSRSFLAAGPLVSGEGKLLLSTPIDMELQLQKIAKVQMFDAMTMLQSSLSSRSVTLLPSSSEFQSLGNLKSRAMDTLQLTLQQTKAFMKDTAHELGLGHYVTERRLPWSSDAHVDENESQVLDNVVVVEANVATCTYRVQHTVLKLHEVLTKHFIPKLDELYTLNADEDRVDVTKGENLLSFFDTEVEKLEPEDQKIRLKLYQRLRLSKLIQVLDMIMKASVRVKVMDEDRNNVDGYLGTACIPLMDLLDQQPHDDVYELLYLPTTNLRGNRKTVQSRGVNDRGKIRLRLHLKVSESSYFEQAIEVYKVWKAKYIAQHEAARRRIHDTVVPAQRRRWTTMKSYLDELTMQANGKLHWERTPVLLSLVWDIFALQESSPTQSKKKSDADEAEYSQSIATMADKYRGAVMKVHKRWVNLQPKLDELLTIQAATQIHAKRTPEVLDDIEKEIEGLDVGLSTAWKQVKQKWQTLLDVLEELVRMNDGKLNLARAPQLLNTVEQRCSKGLDTRHSDAVSQIQSRWMAITQPNGPLSELQLMEKKGLHWRRTHELLLLLDEQCEGFADVDARALDTVQNRWEQVQEWLHEVVQMQLQHSIDSEHTPFILEKMQLWKPTRGKRLEEQNKLERSRSGPSSQSADVTAVGRQRGLSRQSSVSRVSSDMSFQSAESTTEDNGQLEGMAEWYAIEETKYELERIPYHRITVDADKKNWLPFSRDGKDTRLLITQEEMIFTPANVRLALEDRGVIPKTSTFDPTIDASAKDDAWVKPSLLDSKSGSQTCVLPKHVDEEIKRLEKVLESQRDNNQPFTLPNPERVAELYEAMESLGKTNLLWNVSHAVSRNRELAVPENYQILLREMTIRQIPTTEVENLVKSLAFSLQKETLMAKGITVPTTANPTTLLQLMDEHQIKEVALPQGISSIQTLLEERGMDRKGEPVMLRGIRIGTQCTQTSTPKAINTGLGIIDTQIEALRRTLLFEALRKRNSLVRTFAGESHVLDDETERTEADMFAAAVENAEVDVSGDYLTLVERFQRLLVHESYTKRLAEYAALDRCMRALLGKSRDEAVTKEEIAVELHNVNKRVIGANYRLPPEAFTREELLQAVAAGRIRTPSDEMLSHCPEGENASAMAHYAAISYAANVFQEVTSFRSRVDLAKNRLQDTFPYDECSSLDGVLIPKQRTRRTFGQSIADWLLGFDASALSIKRKLSAAHRQRLEWASAAFTLRNRWLQHGLGWCDHEFGEGVGVKVLLDRLLIFEAANKMDMVKTEKLLREVRDKCSRLRDREQEAQAKLEERYQANLALLEKLVTHAERCMNNRKLHSEETPVLLHKLEQVCVVPKGLNDRHREAYHTVATHWLPHQQHLAELVKMHREGTFSITRTPELLGKMQYHTEGKAGSEELSEDKVAASAQRVAPELQATFVDRKLNEVRLGQRKEPSSLHLNLSTEDDVAGQSADDTEWKELSPSKRVVQPLSPHEKQTSWKVVKNAVAVNAAFSATSPRKTKPEKAKVAIAPKVASQPSSPRRKLSLSEELKEMLRSPTQWLTSLGHQEESIRPELYFPTQLVLDTTSESLDGPTK</sequence>
<dbReference type="CDD" id="cd00030">
    <property type="entry name" value="C2"/>
    <property type="match status" value="4"/>
</dbReference>
<feature type="region of interest" description="Disordered" evidence="4">
    <location>
        <begin position="2516"/>
        <end position="2565"/>
    </location>
</feature>
<dbReference type="Pfam" id="PF00168">
    <property type="entry name" value="C2"/>
    <property type="match status" value="5"/>
</dbReference>
<feature type="domain" description="C2" evidence="6">
    <location>
        <begin position="621"/>
        <end position="749"/>
    </location>
</feature>
<dbReference type="SMART" id="SM00239">
    <property type="entry name" value="C2"/>
    <property type="match status" value="6"/>
</dbReference>